<reference evidence="3 4" key="1">
    <citation type="journal article" date="2021" name="Sci. Rep.">
        <title>The genome of the diatom Chaetoceros tenuissimus carries an ancient integrated fragment of an extant virus.</title>
        <authorList>
            <person name="Hongo Y."/>
            <person name="Kimura K."/>
            <person name="Takaki Y."/>
            <person name="Yoshida Y."/>
            <person name="Baba S."/>
            <person name="Kobayashi G."/>
            <person name="Nagasaki K."/>
            <person name="Hano T."/>
            <person name="Tomaru Y."/>
        </authorList>
    </citation>
    <scope>NUCLEOTIDE SEQUENCE [LARGE SCALE GENOMIC DNA]</scope>
    <source>
        <strain evidence="3 4">NIES-3715</strain>
    </source>
</reference>
<dbReference type="Pfam" id="PF03457">
    <property type="entry name" value="HA"/>
    <property type="match status" value="5"/>
</dbReference>
<accession>A0AAD3DCQ4</accession>
<dbReference type="PANTHER" id="PTHR33418">
    <property type="entry name" value="HELICASE-ASSOCIATED"/>
    <property type="match status" value="1"/>
</dbReference>
<proteinExistence type="predicted"/>
<dbReference type="PANTHER" id="PTHR33418:SF1">
    <property type="entry name" value="HELICASE-ASSOCIATED DOMAIN-CONTAINING PROTEIN"/>
    <property type="match status" value="1"/>
</dbReference>
<dbReference type="AlphaFoldDB" id="A0AAD3DCQ4"/>
<feature type="domain" description="Helicase-associated" evidence="2">
    <location>
        <begin position="158"/>
        <end position="224"/>
    </location>
</feature>
<feature type="domain" description="Helicase-associated" evidence="2">
    <location>
        <begin position="230"/>
        <end position="297"/>
    </location>
</feature>
<feature type="domain" description="Helicase-associated" evidence="2">
    <location>
        <begin position="304"/>
        <end position="370"/>
    </location>
</feature>
<feature type="domain" description="Helicase-associated" evidence="2">
    <location>
        <begin position="377"/>
        <end position="423"/>
    </location>
</feature>
<organism evidence="3 4">
    <name type="scientific">Chaetoceros tenuissimus</name>
    <dbReference type="NCBI Taxonomy" id="426638"/>
    <lineage>
        <taxon>Eukaryota</taxon>
        <taxon>Sar</taxon>
        <taxon>Stramenopiles</taxon>
        <taxon>Ochrophyta</taxon>
        <taxon>Bacillariophyta</taxon>
        <taxon>Coscinodiscophyceae</taxon>
        <taxon>Chaetocerotophycidae</taxon>
        <taxon>Chaetocerotales</taxon>
        <taxon>Chaetocerotaceae</taxon>
        <taxon>Chaetoceros</taxon>
    </lineage>
</organism>
<protein>
    <recommendedName>
        <fullName evidence="2">Helicase-associated domain-containing protein</fullName>
    </recommendedName>
</protein>
<dbReference type="Gene3D" id="6.10.140.530">
    <property type="match status" value="5"/>
</dbReference>
<evidence type="ECO:0000313" key="4">
    <source>
        <dbReference type="Proteomes" id="UP001054902"/>
    </source>
</evidence>
<gene>
    <name evidence="3" type="ORF">CTEN210_18469</name>
</gene>
<comment type="caution">
    <text evidence="3">The sequence shown here is derived from an EMBL/GenBank/DDBJ whole genome shotgun (WGS) entry which is preliminary data.</text>
</comment>
<sequence length="442" mass="53035">MNYTWKTVYGDQRLVDLARQLRGESSDSEEEEVNDDDSDEYDSDDYEFVNEEDEDDNDNEEEEEDASSSEEEEVKESKYDKRLIKIWNKRFEQLKKYKAKHGHCNVPKQYHANKTLAVWVYTQRQQYKKLLEGLKTCMTNERVRILEGIGFEWAPMKDTWNHRFEELKNFKARYGHCNVPHKYEPNKTLAGWVHHQRYQFQLMSKGSNTQITEDRIKQLNDIDFEWAPKKDAWYDMFEELEKYKEQNGHCNVPYNYIANKALGGWVHTQRDQFQLMSKGSNAKITEERVKLLDNIGFEWTPMKSAWNEKFEELKKYKAQNGHCNVPKQHHANKSLAHWVQSQRRQYKAMMDGSKSQIVEERIKKLESIGFEWTPMKDAWNDRFEELKIFKARYGHCNVPRVYEPNKTLGGWVNKQRRQYNNKKIFTDINHYAIEHQHHYIGP</sequence>
<evidence type="ECO:0000313" key="3">
    <source>
        <dbReference type="EMBL" id="GFH61993.1"/>
    </source>
</evidence>
<dbReference type="Proteomes" id="UP001054902">
    <property type="component" value="Unassembled WGS sequence"/>
</dbReference>
<dbReference type="InterPro" id="IPR005114">
    <property type="entry name" value="Helicase_assoc"/>
</dbReference>
<name>A0AAD3DCQ4_9STRA</name>
<dbReference type="EMBL" id="BLLK01000075">
    <property type="protein sequence ID" value="GFH61993.1"/>
    <property type="molecule type" value="Genomic_DNA"/>
</dbReference>
<keyword evidence="4" id="KW-1185">Reference proteome</keyword>
<evidence type="ECO:0000259" key="2">
    <source>
        <dbReference type="Pfam" id="PF03457"/>
    </source>
</evidence>
<evidence type="ECO:0000256" key="1">
    <source>
        <dbReference type="SAM" id="MobiDB-lite"/>
    </source>
</evidence>
<feature type="compositionally biased region" description="Acidic residues" evidence="1">
    <location>
        <begin position="26"/>
        <end position="74"/>
    </location>
</feature>
<feature type="domain" description="Helicase-associated" evidence="2">
    <location>
        <begin position="87"/>
        <end position="151"/>
    </location>
</feature>
<feature type="region of interest" description="Disordered" evidence="1">
    <location>
        <begin position="20"/>
        <end position="75"/>
    </location>
</feature>